<dbReference type="Gene3D" id="2.60.40.10">
    <property type="entry name" value="Immunoglobulins"/>
    <property type="match status" value="4"/>
</dbReference>
<evidence type="ECO:0000256" key="2">
    <source>
        <dbReference type="ARBA" id="ARBA00022525"/>
    </source>
</evidence>
<evidence type="ECO:0000259" key="4">
    <source>
        <dbReference type="Pfam" id="PF17210"/>
    </source>
</evidence>
<evidence type="ECO:0000313" key="6">
    <source>
        <dbReference type="Proteomes" id="UP000233742"/>
    </source>
</evidence>
<dbReference type="InterPro" id="IPR013783">
    <property type="entry name" value="Ig-like_fold"/>
</dbReference>
<sequence length="522" mass="55001">MAVLGRVFLDENRDNIDNDNSGVRWVLVQLRTPEGGIVAEMRTDAAGAYRFEDVPPGEYVVRFGYPGDGLSYVQPNVGGDEAADSDAMALANGRALSEVIVVGSADDIVQVDAGAASPPDDATVEGRAFLDANGNGIDDTALGLAEAGMAHILVQLRTPEGAIIAETRTDAEGRYSFDGIAAGEYTIRFGRAGSDDFEFVDPHSAPGTDLDSEAVPNANGVAYTQEFSLDDGQALDGVNAGYQIAEGGDADGRISGRVFEDLNGNGIDDGEPGIAGIPLYLRMPEGSEQLDRMVMSDADGNYVFTGLEQGIYAVDIDYETGRTADGRHAVAANQGGDEGVDSDFYLYEIPERESHGSFGAPNIVILGSDAVQPDVDLGLSPPPDDPDLAGVTGRVFLDLNGNGLDDGEPGLAGVRVGLRRDFNARDSTTTYDVTDENGEYSLAGFEATATQGQGIEYLLLFERPGPGYAITETDVGDDDSIDSDGAAVFFTFETGETRTDQDLGYLPPPQAPSDADAFMFDL</sequence>
<comment type="subcellular location">
    <subcellularLocation>
        <location evidence="1">Secreted</location>
    </subcellularLocation>
</comment>
<evidence type="ECO:0000256" key="3">
    <source>
        <dbReference type="ARBA" id="ARBA00022729"/>
    </source>
</evidence>
<dbReference type="InterPro" id="IPR051417">
    <property type="entry name" value="SDr/BOS_complex"/>
</dbReference>
<protein>
    <recommendedName>
        <fullName evidence="4">SD-repeat containing protein B domain-containing protein</fullName>
    </recommendedName>
</protein>
<dbReference type="EMBL" id="CP025408">
    <property type="protein sequence ID" value="AUH34739.1"/>
    <property type="molecule type" value="Genomic_DNA"/>
</dbReference>
<keyword evidence="2" id="KW-0964">Secreted</keyword>
<keyword evidence="3" id="KW-0732">Signal</keyword>
<dbReference type="Proteomes" id="UP000233742">
    <property type="component" value="Chromosome"/>
</dbReference>
<feature type="domain" description="SD-repeat containing protein B" evidence="4">
    <location>
        <begin position="6"/>
        <end position="114"/>
    </location>
</feature>
<feature type="domain" description="SD-repeat containing protein B" evidence="4">
    <location>
        <begin position="127"/>
        <end position="241"/>
    </location>
</feature>
<evidence type="ECO:0000256" key="1">
    <source>
        <dbReference type="ARBA" id="ARBA00004613"/>
    </source>
</evidence>
<dbReference type="PANTHER" id="PTHR23303">
    <property type="entry name" value="CARBOXYPEPTIDASE REGULATORY REGION-CONTAINING"/>
    <property type="match status" value="1"/>
</dbReference>
<feature type="domain" description="SD-repeat containing protein B" evidence="4">
    <location>
        <begin position="394"/>
        <end position="504"/>
    </location>
</feature>
<proteinExistence type="predicted"/>
<reference evidence="5 6" key="1">
    <citation type="submission" date="2017-12" db="EMBL/GenBank/DDBJ databases">
        <authorList>
            <person name="Hurst M.R.H."/>
        </authorList>
    </citation>
    <scope>NUCLEOTIDE SEQUENCE [LARGE SCALE GENOMIC DNA]</scope>
    <source>
        <strain evidence="5 6">BM15</strain>
    </source>
</reference>
<dbReference type="GO" id="GO:0005576">
    <property type="term" value="C:extracellular region"/>
    <property type="evidence" value="ECO:0007669"/>
    <property type="project" value="UniProtKB-SubCell"/>
</dbReference>
<feature type="domain" description="SD-repeat containing protein B" evidence="4">
    <location>
        <begin position="254"/>
        <end position="344"/>
    </location>
</feature>
<organism evidence="5 6">
    <name type="scientific">Paracoccus tegillarcae</name>
    <dbReference type="NCBI Taxonomy" id="1529068"/>
    <lineage>
        <taxon>Bacteria</taxon>
        <taxon>Pseudomonadati</taxon>
        <taxon>Pseudomonadota</taxon>
        <taxon>Alphaproteobacteria</taxon>
        <taxon>Rhodobacterales</taxon>
        <taxon>Paracoccaceae</taxon>
        <taxon>Paracoccus</taxon>
    </lineage>
</organism>
<dbReference type="RefSeq" id="WP_101461399.1">
    <property type="nucleotide sequence ID" value="NZ_CP025408.1"/>
</dbReference>
<keyword evidence="6" id="KW-1185">Reference proteome</keyword>
<dbReference type="InterPro" id="IPR033764">
    <property type="entry name" value="Sdr_B"/>
</dbReference>
<evidence type="ECO:0000313" key="5">
    <source>
        <dbReference type="EMBL" id="AUH34739.1"/>
    </source>
</evidence>
<dbReference type="AlphaFoldDB" id="A0A2K9EK18"/>
<dbReference type="Pfam" id="PF17210">
    <property type="entry name" value="SdrD_B"/>
    <property type="match status" value="4"/>
</dbReference>
<dbReference type="SUPFAM" id="SSF117074">
    <property type="entry name" value="Hypothetical protein PA1324"/>
    <property type="match status" value="4"/>
</dbReference>
<gene>
    <name evidence="5" type="ORF">CUV01_16320</name>
</gene>
<name>A0A2K9EK18_9RHOB</name>
<dbReference type="OrthoDB" id="9773411at2"/>
<accession>A0A2K9EK18</accession>
<dbReference type="KEGG" id="paro:CUV01_16320"/>